<dbReference type="PROSITE" id="PS00064">
    <property type="entry name" value="L_LDH"/>
    <property type="match status" value="1"/>
</dbReference>
<dbReference type="InterPro" id="IPR018177">
    <property type="entry name" value="L-lactate_DH_AS"/>
</dbReference>
<dbReference type="GO" id="GO:0004459">
    <property type="term" value="F:L-lactate dehydrogenase (NAD+) activity"/>
    <property type="evidence" value="ECO:0007669"/>
    <property type="project" value="UniProtKB-UniRule"/>
</dbReference>
<comment type="catalytic activity">
    <reaction evidence="8 9">
        <text>(S)-lactate + NAD(+) = pyruvate + NADH + H(+)</text>
        <dbReference type="Rhea" id="RHEA:23444"/>
        <dbReference type="ChEBI" id="CHEBI:15361"/>
        <dbReference type="ChEBI" id="CHEBI:15378"/>
        <dbReference type="ChEBI" id="CHEBI:16651"/>
        <dbReference type="ChEBI" id="CHEBI:57540"/>
        <dbReference type="ChEBI" id="CHEBI:57945"/>
        <dbReference type="EC" id="1.1.1.27"/>
    </reaction>
</comment>
<feature type="binding site" evidence="9">
    <location>
        <position position="72"/>
    </location>
    <ligand>
        <name>NAD(+)</name>
        <dbReference type="ChEBI" id="CHEBI:57540"/>
    </ligand>
</feature>
<evidence type="ECO:0000256" key="3">
    <source>
        <dbReference type="ARBA" id="ARBA00006054"/>
    </source>
</evidence>
<dbReference type="NCBIfam" id="NF004863">
    <property type="entry name" value="PRK06223.1"/>
    <property type="match status" value="1"/>
</dbReference>
<keyword evidence="9" id="KW-0963">Cytoplasm</keyword>
<evidence type="ECO:0000259" key="12">
    <source>
        <dbReference type="Pfam" id="PF00056"/>
    </source>
</evidence>
<evidence type="ECO:0000256" key="10">
    <source>
        <dbReference type="PIRSR" id="PIRSR000102-1"/>
    </source>
</evidence>
<feature type="binding site" evidence="9">
    <location>
        <begin position="125"/>
        <end position="127"/>
    </location>
    <ligand>
        <name>NAD(+)</name>
        <dbReference type="ChEBI" id="CHEBI:57540"/>
    </ligand>
</feature>
<keyword evidence="7 9" id="KW-0520">NAD</keyword>
<feature type="binding site" evidence="9">
    <location>
        <position position="21"/>
    </location>
    <ligand>
        <name>NAD(+)</name>
        <dbReference type="ChEBI" id="CHEBI:57540"/>
    </ligand>
</feature>
<evidence type="ECO:0000256" key="9">
    <source>
        <dbReference type="HAMAP-Rule" id="MF_00488"/>
    </source>
</evidence>
<evidence type="ECO:0000256" key="5">
    <source>
        <dbReference type="ARBA" id="ARBA00022532"/>
    </source>
</evidence>
<dbReference type="PANTHER" id="PTHR43128">
    <property type="entry name" value="L-2-HYDROXYCARBOXYLATE DEHYDROGENASE (NAD(P)(+))"/>
    <property type="match status" value="1"/>
</dbReference>
<evidence type="ECO:0000313" key="14">
    <source>
        <dbReference type="EMBL" id="KDN14962.1"/>
    </source>
</evidence>
<feature type="modified residue" description="Phosphotyrosine" evidence="9">
    <location>
        <position position="227"/>
    </location>
</feature>
<dbReference type="InterPro" id="IPR036291">
    <property type="entry name" value="NAD(P)-bd_dom_sf"/>
</dbReference>
<comment type="similarity">
    <text evidence="3 9">Belongs to the LDH/MDH superfamily. LDH family.</text>
</comment>
<dbReference type="GO" id="GO:0006099">
    <property type="term" value="P:tricarboxylic acid cycle"/>
    <property type="evidence" value="ECO:0007669"/>
    <property type="project" value="UniProtKB-KW"/>
</dbReference>
<proteinExistence type="inferred from homology"/>
<evidence type="ECO:0000256" key="1">
    <source>
        <dbReference type="ARBA" id="ARBA00003966"/>
    </source>
</evidence>
<feature type="binding site" evidence="9">
    <location>
        <position position="95"/>
    </location>
    <ligand>
        <name>substrate</name>
    </ligand>
</feature>
<dbReference type="InterPro" id="IPR001236">
    <property type="entry name" value="Lactate/malate_DH_N"/>
</dbReference>
<dbReference type="SUPFAM" id="SSF51735">
    <property type="entry name" value="NAD(P)-binding Rossmann-fold domains"/>
    <property type="match status" value="1"/>
</dbReference>
<dbReference type="eggNOG" id="COG0039">
    <property type="taxonomic scope" value="Bacteria"/>
</dbReference>
<comment type="function">
    <text evidence="1">Catalyzes the reversible oxidation of malate to oxaloacetate.</text>
</comment>
<feature type="binding site" evidence="9">
    <location>
        <position position="236"/>
    </location>
    <ligand>
        <name>substrate</name>
    </ligand>
</feature>
<feature type="binding site" evidence="9">
    <location>
        <begin position="127"/>
        <end position="130"/>
    </location>
    <ligand>
        <name>substrate</name>
    </ligand>
</feature>
<feature type="binding site" evidence="11">
    <location>
        <position position="102"/>
    </location>
    <ligand>
        <name>NAD(+)</name>
        <dbReference type="ChEBI" id="CHEBI:57540"/>
    </ligand>
</feature>
<keyword evidence="9" id="KW-0597">Phosphoprotein</keyword>
<sequence length="325" mass="35256">MLQPTNAKNHQKIVLVGAGAVGSTFAYAATLQGIGQELVIVDVARDKAHGDAKDIADALLFTYPKNIYAGDYSDAADADIVVITAGTAQKPGESRLDLVNRNLHIMQSIVTKIVESGFNGIFLVASNPVDILTYATWKLSGFPAERVIGSGTSLDSARLCKYVGYLFNVDPRTVSGYMLGEHGDTEFPAWSHLSVGGLTMAEWIKNDPRFTEADLDIIADRVVNAAYDIIRLKGATYYGVGAALARICRALLDDENTILPVSVYLNGQYGVEDMYIGTPAVLNRHGVRQVIEIPLNEKEQGLMRASASQLDEVMRNTFAEIGIQR</sequence>
<dbReference type="InterPro" id="IPR001557">
    <property type="entry name" value="L-lactate/malate_DH"/>
</dbReference>
<protein>
    <recommendedName>
        <fullName evidence="4 9">L-lactate dehydrogenase</fullName>
        <shortName evidence="9">L-LDH</shortName>
        <ecNumber evidence="4 9">1.1.1.27</ecNumber>
    </recommendedName>
</protein>
<gene>
    <name evidence="9" type="primary">ldh</name>
    <name evidence="14" type="ORF">SALWKB29_1034</name>
</gene>
<dbReference type="GO" id="GO:0006089">
    <property type="term" value="P:lactate metabolic process"/>
    <property type="evidence" value="ECO:0007669"/>
    <property type="project" value="TreeGrafter"/>
</dbReference>
<dbReference type="GO" id="GO:0005737">
    <property type="term" value="C:cytoplasm"/>
    <property type="evidence" value="ECO:0007669"/>
    <property type="project" value="UniProtKB-SubCell"/>
</dbReference>
<accession>A0A066TK49</accession>
<dbReference type="HAMAP" id="MF_00488">
    <property type="entry name" value="Lactate_dehydrog"/>
    <property type="match status" value="1"/>
</dbReference>
<dbReference type="PIRSF" id="PIRSF000102">
    <property type="entry name" value="Lac_mal_DH"/>
    <property type="match status" value="1"/>
</dbReference>
<evidence type="ECO:0000256" key="11">
    <source>
        <dbReference type="PIRSR" id="PIRSR000102-3"/>
    </source>
</evidence>
<feature type="binding site" evidence="9">
    <location>
        <position position="89"/>
    </location>
    <ligand>
        <name>substrate</name>
    </ligand>
</feature>
<dbReference type="Gene3D" id="3.40.50.720">
    <property type="entry name" value="NAD(P)-binding Rossmann-like Domain"/>
    <property type="match status" value="1"/>
</dbReference>
<dbReference type="PANTHER" id="PTHR43128:SF16">
    <property type="entry name" value="L-LACTATE DEHYDROGENASE"/>
    <property type="match status" value="1"/>
</dbReference>
<comment type="caution">
    <text evidence="14">The sequence shown here is derived from an EMBL/GenBank/DDBJ whole genome shotgun (WGS) entry which is preliminary data.</text>
</comment>
<comment type="subunit">
    <text evidence="9">Homotetramer.</text>
</comment>
<dbReference type="GeneID" id="75157991"/>
<keyword evidence="15" id="KW-1185">Reference proteome</keyword>
<name>A0A066TK49_9NEIS</name>
<comment type="function">
    <text evidence="9">Catalyzes the conversion of lactate to pyruvate.</text>
</comment>
<organism evidence="14 15">
    <name type="scientific">Snodgrassella communis</name>
    <dbReference type="NCBI Taxonomy" id="2946699"/>
    <lineage>
        <taxon>Bacteria</taxon>
        <taxon>Pseudomonadati</taxon>
        <taxon>Pseudomonadota</taxon>
        <taxon>Betaproteobacteria</taxon>
        <taxon>Neisseriales</taxon>
        <taxon>Neisseriaceae</taxon>
        <taxon>Snodgrassella</taxon>
    </lineage>
</organism>
<evidence type="ECO:0000256" key="7">
    <source>
        <dbReference type="ARBA" id="ARBA00023027"/>
    </source>
</evidence>
<dbReference type="Pfam" id="PF02866">
    <property type="entry name" value="Ldh_1_C"/>
    <property type="match status" value="1"/>
</dbReference>
<comment type="pathway">
    <text evidence="2 9">Fermentation; pyruvate fermentation to lactate; (S)-lactate from pyruvate: step 1/1.</text>
</comment>
<dbReference type="Gene3D" id="3.90.110.10">
    <property type="entry name" value="Lactate dehydrogenase/glycoside hydrolase, family 4, C-terminal"/>
    <property type="match status" value="1"/>
</dbReference>
<feature type="binding site" evidence="9">
    <location>
        <position position="47"/>
    </location>
    <ligand>
        <name>NAD(+)</name>
        <dbReference type="ChEBI" id="CHEBI:57540"/>
    </ligand>
</feature>
<feature type="domain" description="Lactate/malate dehydrogenase C-terminal" evidence="13">
    <location>
        <begin position="152"/>
        <end position="320"/>
    </location>
</feature>
<dbReference type="NCBIfam" id="NF000824">
    <property type="entry name" value="PRK00066.1"/>
    <property type="match status" value="1"/>
</dbReference>
<dbReference type="AlphaFoldDB" id="A0A066TK49"/>
<dbReference type="Proteomes" id="UP000027170">
    <property type="component" value="Unassembled WGS sequence"/>
</dbReference>
<feature type="active site" description="Proton acceptor" evidence="9 10">
    <location>
        <position position="182"/>
    </location>
</feature>
<dbReference type="EC" id="1.1.1.27" evidence="4 9"/>
<dbReference type="EMBL" id="JFZV01000004">
    <property type="protein sequence ID" value="KDN14962.1"/>
    <property type="molecule type" value="Genomic_DNA"/>
</dbReference>
<dbReference type="PRINTS" id="PR00086">
    <property type="entry name" value="LLDHDRGNASE"/>
</dbReference>
<evidence type="ECO:0000256" key="6">
    <source>
        <dbReference type="ARBA" id="ARBA00023002"/>
    </source>
</evidence>
<dbReference type="CDD" id="cd05291">
    <property type="entry name" value="HicDH_like"/>
    <property type="match status" value="1"/>
</dbReference>
<dbReference type="SUPFAM" id="SSF56327">
    <property type="entry name" value="LDH C-terminal domain-like"/>
    <property type="match status" value="1"/>
</dbReference>
<evidence type="ECO:0000259" key="13">
    <source>
        <dbReference type="Pfam" id="PF02866"/>
    </source>
</evidence>
<dbReference type="UniPathway" id="UPA00554">
    <property type="reaction ID" value="UER00611"/>
</dbReference>
<evidence type="ECO:0000256" key="2">
    <source>
        <dbReference type="ARBA" id="ARBA00004843"/>
    </source>
</evidence>
<dbReference type="NCBIfam" id="TIGR01771">
    <property type="entry name" value="L-LDH-NAD"/>
    <property type="match status" value="1"/>
</dbReference>
<dbReference type="GO" id="GO:0006096">
    <property type="term" value="P:glycolytic process"/>
    <property type="evidence" value="ECO:0007669"/>
    <property type="project" value="UniProtKB-UniRule"/>
</dbReference>
<feature type="binding site" evidence="9 11">
    <location>
        <position position="42"/>
    </location>
    <ligand>
        <name>NAD(+)</name>
        <dbReference type="ChEBI" id="CHEBI:57540"/>
    </ligand>
</feature>
<feature type="binding site" evidence="11">
    <location>
        <begin position="17"/>
        <end position="22"/>
    </location>
    <ligand>
        <name>NAD(+)</name>
        <dbReference type="ChEBI" id="CHEBI:57540"/>
    </ligand>
</feature>
<evidence type="ECO:0000256" key="8">
    <source>
        <dbReference type="ARBA" id="ARBA00049258"/>
    </source>
</evidence>
<feature type="domain" description="Lactate/malate dehydrogenase N-terminal" evidence="12">
    <location>
        <begin position="12"/>
        <end position="149"/>
    </location>
</feature>
<feature type="binding site" evidence="9">
    <location>
        <begin position="155"/>
        <end position="158"/>
    </location>
    <ligand>
        <name>substrate</name>
    </ligand>
</feature>
<dbReference type="InterPro" id="IPR022383">
    <property type="entry name" value="Lactate/malate_DH_C"/>
</dbReference>
<evidence type="ECO:0000256" key="4">
    <source>
        <dbReference type="ARBA" id="ARBA00012967"/>
    </source>
</evidence>
<comment type="caution">
    <text evidence="9">Lacks conserved residue(s) required for the propagation of feature annotation.</text>
</comment>
<feature type="binding site" evidence="9">
    <location>
        <position position="108"/>
    </location>
    <ligand>
        <name>NAD(+)</name>
        <dbReference type="ChEBI" id="CHEBI:57540"/>
    </ligand>
</feature>
<dbReference type="FunFam" id="3.40.50.720:FF:000018">
    <property type="entry name" value="Malate dehydrogenase"/>
    <property type="match status" value="1"/>
</dbReference>
<keyword evidence="5" id="KW-0816">Tricarboxylic acid cycle</keyword>
<comment type="subcellular location">
    <subcellularLocation>
        <location evidence="9">Cytoplasm</location>
    </subcellularLocation>
</comment>
<reference evidence="14 15" key="1">
    <citation type="submission" date="2014-03" db="EMBL/GenBank/DDBJ databases">
        <title>The genomes of two eusocial bee gut symbionts.</title>
        <authorList>
            <person name="Kwong W.K."/>
            <person name="Engel P."/>
            <person name="Koch H."/>
            <person name="Moran N.A."/>
        </authorList>
    </citation>
    <scope>NUCLEOTIDE SEQUENCE [LARGE SCALE GENOMIC DNA]</scope>
    <source>
        <strain evidence="15">wkB29</strain>
    </source>
</reference>
<dbReference type="RefSeq" id="WP_037406910.1">
    <property type="nucleotide sequence ID" value="NZ_CAJZCC010000006.1"/>
</dbReference>
<dbReference type="Pfam" id="PF00056">
    <property type="entry name" value="Ldh_1_N"/>
    <property type="match status" value="1"/>
</dbReference>
<evidence type="ECO:0000313" key="15">
    <source>
        <dbReference type="Proteomes" id="UP000027170"/>
    </source>
</evidence>
<dbReference type="InterPro" id="IPR011304">
    <property type="entry name" value="L-lactate_DH"/>
</dbReference>
<dbReference type="InterPro" id="IPR015955">
    <property type="entry name" value="Lactate_DH/Glyco_Ohase_4_C"/>
</dbReference>
<keyword evidence="6 9" id="KW-0560">Oxidoreductase</keyword>
<feature type="binding site" evidence="9">
    <location>
        <position position="150"/>
    </location>
    <ligand>
        <name>NAD(+)</name>
        <dbReference type="ChEBI" id="CHEBI:57540"/>
    </ligand>
</feature>